<dbReference type="EMBL" id="CACRTR010000003">
    <property type="protein sequence ID" value="VYT70561.1"/>
    <property type="molecule type" value="Genomic_DNA"/>
</dbReference>
<evidence type="ECO:0000313" key="1">
    <source>
        <dbReference type="EMBL" id="VYT70561.1"/>
    </source>
</evidence>
<organism evidence="1">
    <name type="scientific">Eubacterium limosum</name>
    <dbReference type="NCBI Taxonomy" id="1736"/>
    <lineage>
        <taxon>Bacteria</taxon>
        <taxon>Bacillati</taxon>
        <taxon>Bacillota</taxon>
        <taxon>Clostridia</taxon>
        <taxon>Eubacteriales</taxon>
        <taxon>Eubacteriaceae</taxon>
        <taxon>Eubacterium</taxon>
    </lineage>
</organism>
<protein>
    <submittedName>
        <fullName evidence="1">Uncharacterized protein</fullName>
    </submittedName>
</protein>
<sequence>MMIEKEVKQCQCKEPSGVHPETDQLGFWMACNDCGGKIDATYEYFEGFGEMKQRRDAYSLEHE</sequence>
<dbReference type="AlphaFoldDB" id="A0A6N2YUK6"/>
<reference evidence="1" key="1">
    <citation type="submission" date="2019-11" db="EMBL/GenBank/DDBJ databases">
        <authorList>
            <person name="Feng L."/>
        </authorList>
    </citation>
    <scope>NUCLEOTIDE SEQUENCE</scope>
    <source>
        <strain evidence="1">ElimosumLFYP34</strain>
    </source>
</reference>
<accession>A0A6N2YUK6</accession>
<gene>
    <name evidence="1" type="ORF">ELLFYP34_01717</name>
</gene>
<name>A0A6N2YUK6_EUBLI</name>
<proteinExistence type="predicted"/>